<dbReference type="SMART" id="SM00387">
    <property type="entry name" value="HATPase_c"/>
    <property type="match status" value="1"/>
</dbReference>
<evidence type="ECO:0000256" key="3">
    <source>
        <dbReference type="ARBA" id="ARBA00012438"/>
    </source>
</evidence>
<dbReference type="InterPro" id="IPR005467">
    <property type="entry name" value="His_kinase_dom"/>
</dbReference>
<dbReference type="PANTHER" id="PTHR45436:SF5">
    <property type="entry name" value="SENSOR HISTIDINE KINASE TRCS"/>
    <property type="match status" value="1"/>
</dbReference>
<sequence length="455" mass="49352">MTRGSIAFRLFWLSAGWLIVALVATAFLLTELYSQALDRDLTESLDLQISSLVGQTLELDSAASGEIGLADTRFSRPTSGWYWQIRNEAGTLVNFSPSMVGTVLPDLVGAFNASGTRSGMIHDDYGQQTLRAVERWVTLDDLGRHVITVTGNYTDVEGRAAAFRGQAIIVLAVVGLILAAMSGMIARFALKPIERLREAIEAVREGDKPSVEGAFPQEIAPLADELNELLRSNTQIVERSRAQVGNLAHGLKTPLAVLRNEAEGGKTALAKAVLHETDNMSRIVSTYLDKARLAARSSVVGKRADTRAVLERLGRVMGKLNKQCDIAIDLPPDVPWFRGDEGDLEEMAGNLLDNGCKWARSEVRLSAREAHVAGNRSVEIVVEDNGPGLTDAEAEHVLRRGVRLDEKTPGSGLGLDIVKELVDIYGGELTLTRSDLGGLRATLRLPAARQARQQT</sequence>
<organism evidence="14 15">
    <name type="scientific">Pelagibacterium flavum</name>
    <dbReference type="NCBI Taxonomy" id="2984530"/>
    <lineage>
        <taxon>Bacteria</taxon>
        <taxon>Pseudomonadati</taxon>
        <taxon>Pseudomonadota</taxon>
        <taxon>Alphaproteobacteria</taxon>
        <taxon>Hyphomicrobiales</taxon>
        <taxon>Devosiaceae</taxon>
        <taxon>Pelagibacterium</taxon>
    </lineage>
</organism>
<dbReference type="EC" id="2.7.13.3" evidence="3"/>
<keyword evidence="6 11" id="KW-0812">Transmembrane</keyword>
<name>A0ABY6IQ27_9HYPH</name>
<gene>
    <name evidence="14" type="ORF">OF122_14905</name>
</gene>
<keyword evidence="10 11" id="KW-0472">Membrane</keyword>
<evidence type="ECO:0000313" key="14">
    <source>
        <dbReference type="EMBL" id="UYQ71325.1"/>
    </source>
</evidence>
<dbReference type="InterPro" id="IPR003661">
    <property type="entry name" value="HisK_dim/P_dom"/>
</dbReference>
<dbReference type="PROSITE" id="PS50885">
    <property type="entry name" value="HAMP"/>
    <property type="match status" value="1"/>
</dbReference>
<reference evidence="14" key="1">
    <citation type="submission" date="2022-10" db="EMBL/GenBank/DDBJ databases">
        <title>YIM 151497 complete genome.</title>
        <authorList>
            <person name="Chen X."/>
        </authorList>
    </citation>
    <scope>NUCLEOTIDE SEQUENCE</scope>
    <source>
        <strain evidence="14">YIM 151497</strain>
    </source>
</reference>
<keyword evidence="4" id="KW-0597">Phosphoprotein</keyword>
<keyword evidence="5" id="KW-0808">Transferase</keyword>
<accession>A0ABY6IQ27</accession>
<evidence type="ECO:0000256" key="5">
    <source>
        <dbReference type="ARBA" id="ARBA00022679"/>
    </source>
</evidence>
<keyword evidence="9" id="KW-0902">Two-component regulatory system</keyword>
<dbReference type="PANTHER" id="PTHR45436">
    <property type="entry name" value="SENSOR HISTIDINE KINASE YKOH"/>
    <property type="match status" value="1"/>
</dbReference>
<comment type="catalytic activity">
    <reaction evidence="1">
        <text>ATP + protein L-histidine = ADP + protein N-phospho-L-histidine.</text>
        <dbReference type="EC" id="2.7.13.3"/>
    </reaction>
</comment>
<comment type="subcellular location">
    <subcellularLocation>
        <location evidence="2">Membrane</location>
    </subcellularLocation>
</comment>
<evidence type="ECO:0000256" key="6">
    <source>
        <dbReference type="ARBA" id="ARBA00022692"/>
    </source>
</evidence>
<dbReference type="InterPro" id="IPR036890">
    <property type="entry name" value="HATPase_C_sf"/>
</dbReference>
<evidence type="ECO:0000256" key="10">
    <source>
        <dbReference type="ARBA" id="ARBA00023136"/>
    </source>
</evidence>
<evidence type="ECO:0000256" key="7">
    <source>
        <dbReference type="ARBA" id="ARBA00022777"/>
    </source>
</evidence>
<evidence type="ECO:0000256" key="8">
    <source>
        <dbReference type="ARBA" id="ARBA00022989"/>
    </source>
</evidence>
<evidence type="ECO:0000259" key="12">
    <source>
        <dbReference type="PROSITE" id="PS50109"/>
    </source>
</evidence>
<dbReference type="Pfam" id="PF02518">
    <property type="entry name" value="HATPase_c"/>
    <property type="match status" value="1"/>
</dbReference>
<dbReference type="SMART" id="SM00388">
    <property type="entry name" value="HisKA"/>
    <property type="match status" value="1"/>
</dbReference>
<dbReference type="SUPFAM" id="SSF55874">
    <property type="entry name" value="ATPase domain of HSP90 chaperone/DNA topoisomerase II/histidine kinase"/>
    <property type="match status" value="1"/>
</dbReference>
<feature type="domain" description="HAMP" evidence="13">
    <location>
        <begin position="187"/>
        <end position="238"/>
    </location>
</feature>
<dbReference type="Gene3D" id="1.10.287.130">
    <property type="match status" value="1"/>
</dbReference>
<dbReference type="Gene3D" id="3.30.565.10">
    <property type="entry name" value="Histidine kinase-like ATPase, C-terminal domain"/>
    <property type="match status" value="1"/>
</dbReference>
<dbReference type="Pfam" id="PF00672">
    <property type="entry name" value="HAMP"/>
    <property type="match status" value="1"/>
</dbReference>
<dbReference type="PRINTS" id="PR00344">
    <property type="entry name" value="BCTRLSENSOR"/>
</dbReference>
<evidence type="ECO:0000259" key="13">
    <source>
        <dbReference type="PROSITE" id="PS50885"/>
    </source>
</evidence>
<dbReference type="CDD" id="cd00082">
    <property type="entry name" value="HisKA"/>
    <property type="match status" value="1"/>
</dbReference>
<dbReference type="Proteomes" id="UP001163882">
    <property type="component" value="Chromosome"/>
</dbReference>
<keyword evidence="15" id="KW-1185">Reference proteome</keyword>
<evidence type="ECO:0000256" key="4">
    <source>
        <dbReference type="ARBA" id="ARBA00022553"/>
    </source>
</evidence>
<evidence type="ECO:0000256" key="9">
    <source>
        <dbReference type="ARBA" id="ARBA00023012"/>
    </source>
</evidence>
<evidence type="ECO:0000313" key="15">
    <source>
        <dbReference type="Proteomes" id="UP001163882"/>
    </source>
</evidence>
<evidence type="ECO:0000256" key="1">
    <source>
        <dbReference type="ARBA" id="ARBA00000085"/>
    </source>
</evidence>
<dbReference type="SUPFAM" id="SSF47384">
    <property type="entry name" value="Homodimeric domain of signal transducing histidine kinase"/>
    <property type="match status" value="1"/>
</dbReference>
<evidence type="ECO:0000256" key="11">
    <source>
        <dbReference type="SAM" id="Phobius"/>
    </source>
</evidence>
<feature type="transmembrane region" description="Helical" evidence="11">
    <location>
        <begin position="168"/>
        <end position="190"/>
    </location>
</feature>
<dbReference type="InterPro" id="IPR050428">
    <property type="entry name" value="TCS_sensor_his_kinase"/>
</dbReference>
<dbReference type="InterPro" id="IPR036097">
    <property type="entry name" value="HisK_dim/P_sf"/>
</dbReference>
<dbReference type="EMBL" id="CP107716">
    <property type="protein sequence ID" value="UYQ71325.1"/>
    <property type="molecule type" value="Genomic_DNA"/>
</dbReference>
<proteinExistence type="predicted"/>
<protein>
    <recommendedName>
        <fullName evidence="3">histidine kinase</fullName>
        <ecNumber evidence="3">2.7.13.3</ecNumber>
    </recommendedName>
</protein>
<dbReference type="PROSITE" id="PS50109">
    <property type="entry name" value="HIS_KIN"/>
    <property type="match status" value="1"/>
</dbReference>
<dbReference type="InterPro" id="IPR003660">
    <property type="entry name" value="HAMP_dom"/>
</dbReference>
<feature type="transmembrane region" description="Helical" evidence="11">
    <location>
        <begin position="6"/>
        <end position="29"/>
    </location>
</feature>
<dbReference type="InterPro" id="IPR003594">
    <property type="entry name" value="HATPase_dom"/>
</dbReference>
<keyword evidence="7 14" id="KW-0418">Kinase</keyword>
<feature type="domain" description="Histidine kinase" evidence="12">
    <location>
        <begin position="246"/>
        <end position="449"/>
    </location>
</feature>
<dbReference type="InterPro" id="IPR004358">
    <property type="entry name" value="Sig_transdc_His_kin-like_C"/>
</dbReference>
<keyword evidence="8 11" id="KW-1133">Transmembrane helix</keyword>
<evidence type="ECO:0000256" key="2">
    <source>
        <dbReference type="ARBA" id="ARBA00004370"/>
    </source>
</evidence>
<dbReference type="RefSeq" id="WP_264224979.1">
    <property type="nucleotide sequence ID" value="NZ_CP107716.1"/>
</dbReference>
<dbReference type="GO" id="GO:0016301">
    <property type="term" value="F:kinase activity"/>
    <property type="evidence" value="ECO:0007669"/>
    <property type="project" value="UniProtKB-KW"/>
</dbReference>